<organism evidence="6 7">
    <name type="scientific">Litorilituus lipolyticus</name>
    <dbReference type="NCBI Taxonomy" id="2491017"/>
    <lineage>
        <taxon>Bacteria</taxon>
        <taxon>Pseudomonadati</taxon>
        <taxon>Pseudomonadota</taxon>
        <taxon>Gammaproteobacteria</taxon>
        <taxon>Alteromonadales</taxon>
        <taxon>Colwelliaceae</taxon>
        <taxon>Litorilituus</taxon>
    </lineage>
</organism>
<dbReference type="Pfam" id="PF00877">
    <property type="entry name" value="NLPC_P60"/>
    <property type="match status" value="1"/>
</dbReference>
<evidence type="ECO:0000256" key="2">
    <source>
        <dbReference type="ARBA" id="ARBA00022670"/>
    </source>
</evidence>
<dbReference type="Pfam" id="PF12913">
    <property type="entry name" value="SH3_6"/>
    <property type="match status" value="1"/>
</dbReference>
<dbReference type="GO" id="GO:0006508">
    <property type="term" value="P:proteolysis"/>
    <property type="evidence" value="ECO:0007669"/>
    <property type="project" value="UniProtKB-KW"/>
</dbReference>
<dbReference type="InterPro" id="IPR038765">
    <property type="entry name" value="Papain-like_cys_pep_sf"/>
</dbReference>
<sequence>MTYALVHAKLVKGSRVKKNNRESIIGKVIAKLRGMGTFMLVTFAVSLPALAEPTAQSQRVIHQQLKTDVIDIQAEHLTAKYWLNKLPAPDKVLMSQQEISAFNQTLVNTNPYITDPLAIKPVLTKSLLLGKINQISSIPSSARHFANKTPLTESDYQELRDKVNLAAITEANSVAYGLVTRRSVLRKFPTWQRAFKLNDDDTIDHELDLFQESGIFPGEVVAVLHNSKDGLWSLVQAYNYLAWMPSKDLAIGEKDQIAQFNKAAHFITITGGKVFVDIPRNAQNNEAELLQLDMGVRLPLVTHLELSLNDSSNNDSLYNVNGQNPYANHIVRFPTKNSFGKLAFTTLSIPKSKDVTVGTLAMTQGNIIKQSFKFLGERYGWGHDFNGRDCTGFIGEIYKSFGLLMPRNSGQQAKSDYGYNIRFQMPINEQLQAKSKHEQDTLIELQYKKKQQGLESLQVGDLLYLPGHVVMFLGMDKGQPYIIHDVKDYKVLQENGQLYEGVLNGVSVTPLQPMHDYVNQLSVIKRLAYSTSQGDLSHNNH</sequence>
<keyword evidence="7" id="KW-1185">Reference proteome</keyword>
<evidence type="ECO:0000256" key="1">
    <source>
        <dbReference type="ARBA" id="ARBA00007074"/>
    </source>
</evidence>
<dbReference type="PIRSF" id="PIRSF019015">
    <property type="entry name" value="P60_peptidase_YkfC"/>
    <property type="match status" value="1"/>
</dbReference>
<feature type="domain" description="NlpC/P60" evidence="5">
    <location>
        <begin position="361"/>
        <end position="528"/>
    </location>
</feature>
<proteinExistence type="inferred from homology"/>
<keyword evidence="2" id="KW-0645">Protease</keyword>
<dbReference type="EMBL" id="SAWY01000005">
    <property type="protein sequence ID" value="TPH18059.1"/>
    <property type="molecule type" value="Genomic_DNA"/>
</dbReference>
<dbReference type="AlphaFoldDB" id="A0A502L529"/>
<evidence type="ECO:0000256" key="3">
    <source>
        <dbReference type="ARBA" id="ARBA00022801"/>
    </source>
</evidence>
<dbReference type="GO" id="GO:0008234">
    <property type="term" value="F:cysteine-type peptidase activity"/>
    <property type="evidence" value="ECO:0007669"/>
    <property type="project" value="UniProtKB-KW"/>
</dbReference>
<dbReference type="Proteomes" id="UP000315303">
    <property type="component" value="Unassembled WGS sequence"/>
</dbReference>
<comment type="caution">
    <text evidence="6">The sequence shown here is derived from an EMBL/GenBank/DDBJ whole genome shotgun (WGS) entry which is preliminary data.</text>
</comment>
<comment type="similarity">
    <text evidence="1">Belongs to the peptidase C40 family.</text>
</comment>
<dbReference type="Gene3D" id="3.90.1720.10">
    <property type="entry name" value="endopeptidase domain like (from Nostoc punctiforme)"/>
    <property type="match status" value="1"/>
</dbReference>
<evidence type="ECO:0000259" key="5">
    <source>
        <dbReference type="PROSITE" id="PS51935"/>
    </source>
</evidence>
<name>A0A502L529_9GAMM</name>
<dbReference type="OrthoDB" id="9808890at2"/>
<reference evidence="6 7" key="1">
    <citation type="submission" date="2019-01" db="EMBL/GenBank/DDBJ databases">
        <title>Litorilituus lipolytica sp. nov., isolated from intertidal sand of the Yellow Sea in China.</title>
        <authorList>
            <person name="Liu A."/>
        </authorList>
    </citation>
    <scope>NUCLEOTIDE SEQUENCE [LARGE SCALE GENOMIC DNA]</scope>
    <source>
        <strain evidence="6 7">RZ04</strain>
    </source>
</reference>
<dbReference type="InterPro" id="IPR027017">
    <property type="entry name" value="P60_peptidase_YkfC"/>
</dbReference>
<protein>
    <submittedName>
        <fullName evidence="6">Glycoside hydrolase</fullName>
    </submittedName>
</protein>
<evidence type="ECO:0000256" key="4">
    <source>
        <dbReference type="ARBA" id="ARBA00022807"/>
    </source>
</evidence>
<dbReference type="InterPro" id="IPR039439">
    <property type="entry name" value="SH3b1_dom"/>
</dbReference>
<dbReference type="InterPro" id="IPR000064">
    <property type="entry name" value="NLP_P60_dom"/>
</dbReference>
<gene>
    <name evidence="6" type="ORF">EPA86_02785</name>
</gene>
<dbReference type="PROSITE" id="PS51935">
    <property type="entry name" value="NLPC_P60"/>
    <property type="match status" value="1"/>
</dbReference>
<accession>A0A502L529</accession>
<keyword evidence="4" id="KW-0788">Thiol protease</keyword>
<evidence type="ECO:0000313" key="7">
    <source>
        <dbReference type="Proteomes" id="UP000315303"/>
    </source>
</evidence>
<evidence type="ECO:0000313" key="6">
    <source>
        <dbReference type="EMBL" id="TPH18059.1"/>
    </source>
</evidence>
<dbReference type="SUPFAM" id="SSF54001">
    <property type="entry name" value="Cysteine proteinases"/>
    <property type="match status" value="1"/>
</dbReference>
<keyword evidence="3 6" id="KW-0378">Hydrolase</keyword>